<dbReference type="RefSeq" id="WP_165031486.1">
    <property type="nucleotide sequence ID" value="NZ_JAAKZF010000037.1"/>
</dbReference>
<dbReference type="InterPro" id="IPR050361">
    <property type="entry name" value="MPP/UQCRC_Complex"/>
</dbReference>
<name>A0A6G4WG74_9HYPH</name>
<feature type="domain" description="Peptidase M16 C-terminal" evidence="2">
    <location>
        <begin position="205"/>
        <end position="379"/>
    </location>
</feature>
<dbReference type="GO" id="GO:0046872">
    <property type="term" value="F:metal ion binding"/>
    <property type="evidence" value="ECO:0007669"/>
    <property type="project" value="InterPro"/>
</dbReference>
<evidence type="ECO:0000313" key="4">
    <source>
        <dbReference type="Proteomes" id="UP001642900"/>
    </source>
</evidence>
<dbReference type="Pfam" id="PF00675">
    <property type="entry name" value="Peptidase_M16"/>
    <property type="match status" value="1"/>
</dbReference>
<accession>A0A6G4WG74</accession>
<dbReference type="Pfam" id="PF05193">
    <property type="entry name" value="Peptidase_M16_C"/>
    <property type="match status" value="1"/>
</dbReference>
<dbReference type="InterPro" id="IPR011765">
    <property type="entry name" value="Pept_M16_N"/>
</dbReference>
<reference evidence="3 4" key="1">
    <citation type="submission" date="2020-02" db="EMBL/GenBank/DDBJ databases">
        <title>Genome sequence of strain CCNWXJ40-4.</title>
        <authorList>
            <person name="Gao J."/>
            <person name="Sun J."/>
        </authorList>
    </citation>
    <scope>NUCLEOTIDE SEQUENCE [LARGE SCALE GENOMIC DNA]</scope>
    <source>
        <strain evidence="3 4">CCNWXJ 40-4</strain>
    </source>
</reference>
<comment type="caution">
    <text evidence="3">The sequence shown here is derived from an EMBL/GenBank/DDBJ whole genome shotgun (WGS) entry which is preliminary data.</text>
</comment>
<dbReference type="InterPro" id="IPR011249">
    <property type="entry name" value="Metalloenz_LuxS/M16"/>
</dbReference>
<dbReference type="AlphaFoldDB" id="A0A6G4WG74"/>
<evidence type="ECO:0000313" key="3">
    <source>
        <dbReference type="EMBL" id="NGO53792.1"/>
    </source>
</evidence>
<dbReference type="Gene3D" id="3.30.830.10">
    <property type="entry name" value="Metalloenzyme, LuxS/M16 peptidase-like"/>
    <property type="match status" value="2"/>
</dbReference>
<dbReference type="SUPFAM" id="SSF63411">
    <property type="entry name" value="LuxS/MPP-like metallohydrolase"/>
    <property type="match status" value="2"/>
</dbReference>
<dbReference type="EMBL" id="JAAKZF010000037">
    <property type="protein sequence ID" value="NGO53792.1"/>
    <property type="molecule type" value="Genomic_DNA"/>
</dbReference>
<sequence length="454" mass="49130">MNGMTFIADLRLRASALAATFFLSVLFLVLPAVLARAEVRIQEVTSKSGVTAWLVEDYSVPIIAIRFAFEGGSTQDPPGKEGLANLMTGLFDEGAGDLDSEAFQIQLDNAGAEMRFNAGRDHVYGSMRMLAERKDEAFALLQLAIEKPRFDAAPIDRIRGQVVSGIVSSQRDPETAAQYQWAAALYGDHPYARRDEGTEASLAAIGAEDLRAFHKANFARGNLHVAVVGAIDAKTLANELDRLFSGLPEKPALRAVDYVEPRLDQEIRVEYALPQASLQLAYPGIEREEPEFYGAVLMNHVLGGGSFSSRLFDEVRERRGLTYGISSSIVNHEHATALVIGTSTRADKADETLAVIRDIVRQMAEEGPTEAELEAAKKYLIGSYAINNLDSSAAIAATLVELQIEDLGIDYIDRRADLINSVTLEDAKAAARKLLLAEPAVLIVGPAVAGGNRG</sequence>
<gene>
    <name evidence="3" type="ORF">G6N73_21960</name>
</gene>
<organism evidence="3 4">
    <name type="scientific">Allomesorhizobium camelthorni</name>
    <dbReference type="NCBI Taxonomy" id="475069"/>
    <lineage>
        <taxon>Bacteria</taxon>
        <taxon>Pseudomonadati</taxon>
        <taxon>Pseudomonadota</taxon>
        <taxon>Alphaproteobacteria</taxon>
        <taxon>Hyphomicrobiales</taxon>
        <taxon>Phyllobacteriaceae</taxon>
        <taxon>Allomesorhizobium</taxon>
    </lineage>
</organism>
<dbReference type="PANTHER" id="PTHR11851">
    <property type="entry name" value="METALLOPROTEASE"/>
    <property type="match status" value="1"/>
</dbReference>
<feature type="domain" description="Peptidase M16 N-terminal" evidence="1">
    <location>
        <begin position="62"/>
        <end position="193"/>
    </location>
</feature>
<dbReference type="Proteomes" id="UP001642900">
    <property type="component" value="Unassembled WGS sequence"/>
</dbReference>
<dbReference type="PANTHER" id="PTHR11851:SF224">
    <property type="entry name" value="PROCESSING PROTEASE"/>
    <property type="match status" value="1"/>
</dbReference>
<evidence type="ECO:0000259" key="2">
    <source>
        <dbReference type="Pfam" id="PF05193"/>
    </source>
</evidence>
<dbReference type="InterPro" id="IPR007863">
    <property type="entry name" value="Peptidase_M16_C"/>
</dbReference>
<proteinExistence type="predicted"/>
<evidence type="ECO:0000259" key="1">
    <source>
        <dbReference type="Pfam" id="PF00675"/>
    </source>
</evidence>
<protein>
    <submittedName>
        <fullName evidence="3">Insulinase family protein</fullName>
    </submittedName>
</protein>
<keyword evidence="4" id="KW-1185">Reference proteome</keyword>